<accession>A0A517W407</accession>
<dbReference type="EMBL" id="CP037920">
    <property type="protein sequence ID" value="QDT99975.1"/>
    <property type="molecule type" value="Genomic_DNA"/>
</dbReference>
<dbReference type="Proteomes" id="UP000318704">
    <property type="component" value="Chromosome"/>
</dbReference>
<evidence type="ECO:0000313" key="1">
    <source>
        <dbReference type="EMBL" id="QDT99975.1"/>
    </source>
</evidence>
<proteinExistence type="predicted"/>
<sequence length="113" mass="13020">MTISGCGIALPLRYCIHLDVTQTCRGCIDFGSMRSTVTRIGETTDESSRLQDFSEKQLVCDYCETNDEYPEQISTKNPCYHLWILFTAYRRQFHLPHLICPQNELLNSVPELV</sequence>
<reference evidence="1 2" key="1">
    <citation type="submission" date="2019-03" db="EMBL/GenBank/DDBJ databases">
        <title>Deep-cultivation of Planctomycetes and their phenomic and genomic characterization uncovers novel biology.</title>
        <authorList>
            <person name="Wiegand S."/>
            <person name="Jogler M."/>
            <person name="Boedeker C."/>
            <person name="Pinto D."/>
            <person name="Vollmers J."/>
            <person name="Rivas-Marin E."/>
            <person name="Kohn T."/>
            <person name="Peeters S.H."/>
            <person name="Heuer A."/>
            <person name="Rast P."/>
            <person name="Oberbeckmann S."/>
            <person name="Bunk B."/>
            <person name="Jeske O."/>
            <person name="Meyerdierks A."/>
            <person name="Storesund J.E."/>
            <person name="Kallscheuer N."/>
            <person name="Luecker S."/>
            <person name="Lage O.M."/>
            <person name="Pohl T."/>
            <person name="Merkel B.J."/>
            <person name="Hornburger P."/>
            <person name="Mueller R.-W."/>
            <person name="Bruemmer F."/>
            <person name="Labrenz M."/>
            <person name="Spormann A.M."/>
            <person name="Op den Camp H."/>
            <person name="Overmann J."/>
            <person name="Amann R."/>
            <person name="Jetten M.S.M."/>
            <person name="Mascher T."/>
            <person name="Medema M.H."/>
            <person name="Devos D.P."/>
            <person name="Kaster A.-K."/>
            <person name="Ovreas L."/>
            <person name="Rohde M."/>
            <person name="Galperin M.Y."/>
            <person name="Jogler C."/>
        </authorList>
    </citation>
    <scope>NUCLEOTIDE SEQUENCE [LARGE SCALE GENOMIC DNA]</scope>
    <source>
        <strain evidence="1 2">V144</strain>
    </source>
</reference>
<evidence type="ECO:0000313" key="2">
    <source>
        <dbReference type="Proteomes" id="UP000318704"/>
    </source>
</evidence>
<dbReference type="AlphaFoldDB" id="A0A517W407"/>
<organism evidence="1 2">
    <name type="scientific">Gimesia aquarii</name>
    <dbReference type="NCBI Taxonomy" id="2527964"/>
    <lineage>
        <taxon>Bacteria</taxon>
        <taxon>Pseudomonadati</taxon>
        <taxon>Planctomycetota</taxon>
        <taxon>Planctomycetia</taxon>
        <taxon>Planctomycetales</taxon>
        <taxon>Planctomycetaceae</taxon>
        <taxon>Gimesia</taxon>
    </lineage>
</organism>
<gene>
    <name evidence="1" type="ORF">V144x_54890</name>
</gene>
<dbReference type="KEGG" id="gaw:V144x_54890"/>
<protein>
    <submittedName>
        <fullName evidence="1">Uncharacterized protein</fullName>
    </submittedName>
</protein>
<name>A0A517W407_9PLAN</name>